<reference evidence="1 2" key="1">
    <citation type="journal article" date="2010" name="J. Bacteriol.">
        <title>Genome sequence of Fulvimarina pelagi HTCC2506T, a Mn(II)-oxidizing alphaproteobacterium possessing an aerobic anoxygenic photosynthetic gene cluster and Xanthorhodopsin.</title>
        <authorList>
            <person name="Kang I."/>
            <person name="Oh H.M."/>
            <person name="Lim S.I."/>
            <person name="Ferriera S."/>
            <person name="Giovannoni S.J."/>
            <person name="Cho J.C."/>
        </authorList>
    </citation>
    <scope>NUCLEOTIDE SEQUENCE [LARGE SCALE GENOMIC DNA]</scope>
    <source>
        <strain evidence="1 2">HTCC2506</strain>
    </source>
</reference>
<dbReference type="EMBL" id="AATP01000010">
    <property type="protein sequence ID" value="EAU40018.1"/>
    <property type="molecule type" value="Genomic_DNA"/>
</dbReference>
<gene>
    <name evidence="1" type="ORF">FP2506_02215</name>
</gene>
<keyword evidence="2" id="KW-1185">Reference proteome</keyword>
<evidence type="ECO:0000313" key="1">
    <source>
        <dbReference type="EMBL" id="EAU40018.1"/>
    </source>
</evidence>
<evidence type="ECO:0000313" key="2">
    <source>
        <dbReference type="Proteomes" id="UP000004310"/>
    </source>
</evidence>
<protein>
    <submittedName>
        <fullName evidence="1">Uncharacterized protein</fullName>
    </submittedName>
</protein>
<name>Q0FYH7_9HYPH</name>
<comment type="caution">
    <text evidence="1">The sequence shown here is derived from an EMBL/GenBank/DDBJ whole genome shotgun (WGS) entry which is preliminary data.</text>
</comment>
<dbReference type="HOGENOM" id="CLU_3233986_0_0_5"/>
<proteinExistence type="predicted"/>
<organism evidence="1 2">
    <name type="scientific">Fulvimarina pelagi HTCC2506</name>
    <dbReference type="NCBI Taxonomy" id="314231"/>
    <lineage>
        <taxon>Bacteria</taxon>
        <taxon>Pseudomonadati</taxon>
        <taxon>Pseudomonadota</taxon>
        <taxon>Alphaproteobacteria</taxon>
        <taxon>Hyphomicrobiales</taxon>
        <taxon>Aurantimonadaceae</taxon>
        <taxon>Fulvimarina</taxon>
    </lineage>
</organism>
<accession>Q0FYH7</accession>
<dbReference type="AlphaFoldDB" id="Q0FYH7"/>
<dbReference type="Proteomes" id="UP000004310">
    <property type="component" value="Unassembled WGS sequence"/>
</dbReference>
<sequence>MGIAIAGFKAAIVEQPAHHRRSRRAASLPLGVAAATSGHSLEE</sequence>